<evidence type="ECO:0000256" key="2">
    <source>
        <dbReference type="ARBA" id="ARBA00022529"/>
    </source>
</evidence>
<reference evidence="8" key="1">
    <citation type="journal article" date="2011" name="Nat. Genet.">
        <title>The Arabidopsis lyrata genome sequence and the basis of rapid genome size change.</title>
        <authorList>
            <person name="Hu T.T."/>
            <person name="Pattyn P."/>
            <person name="Bakker E.G."/>
            <person name="Cao J."/>
            <person name="Cheng J.-F."/>
            <person name="Clark R.M."/>
            <person name="Fahlgren N."/>
            <person name="Fawcett J.A."/>
            <person name="Grimwood J."/>
            <person name="Gundlach H."/>
            <person name="Haberer G."/>
            <person name="Hollister J.D."/>
            <person name="Ossowski S."/>
            <person name="Ottilar R.P."/>
            <person name="Salamov A.A."/>
            <person name="Schneeberger K."/>
            <person name="Spannagl M."/>
            <person name="Wang X."/>
            <person name="Yang L."/>
            <person name="Nasrallah M.E."/>
            <person name="Bergelson J."/>
            <person name="Carrington J.C."/>
            <person name="Gaut B.S."/>
            <person name="Schmutz J."/>
            <person name="Mayer K.F.X."/>
            <person name="Van de Peer Y."/>
            <person name="Grigoriev I.V."/>
            <person name="Nordborg M."/>
            <person name="Weigel D."/>
            <person name="Guo Y.-L."/>
        </authorList>
    </citation>
    <scope>NUCLEOTIDE SEQUENCE [LARGE SCALE GENOMIC DNA]</scope>
    <source>
        <strain evidence="8">cv. MN47</strain>
    </source>
</reference>
<keyword evidence="4" id="KW-0611">Plant defense</keyword>
<name>D7MSQ1_ARALL</name>
<evidence type="ECO:0000313" key="8">
    <source>
        <dbReference type="Proteomes" id="UP000008694"/>
    </source>
</evidence>
<feature type="signal peptide" evidence="6">
    <location>
        <begin position="1"/>
        <end position="25"/>
    </location>
</feature>
<dbReference type="InterPro" id="IPR010851">
    <property type="entry name" value="DEFL"/>
</dbReference>
<proteinExistence type="inferred from homology"/>
<dbReference type="GO" id="GO:0031640">
    <property type="term" value="P:killing of cells of another organism"/>
    <property type="evidence" value="ECO:0007669"/>
    <property type="project" value="UniProtKB-KW"/>
</dbReference>
<gene>
    <name evidence="7" type="ORF">ARALYDRAFT_916857</name>
</gene>
<accession>D7MSQ1</accession>
<feature type="chain" id="PRO_5003103584" evidence="6">
    <location>
        <begin position="26"/>
        <end position="75"/>
    </location>
</feature>
<dbReference type="HOGENOM" id="CLU_182511_0_0_1"/>
<evidence type="ECO:0000256" key="4">
    <source>
        <dbReference type="ARBA" id="ARBA00022821"/>
    </source>
</evidence>
<keyword evidence="6" id="KW-0732">Signal</keyword>
<comment type="similarity">
    <text evidence="1">Belongs to the DEFL family.</text>
</comment>
<evidence type="ECO:0000256" key="3">
    <source>
        <dbReference type="ARBA" id="ARBA00022577"/>
    </source>
</evidence>
<dbReference type="GO" id="GO:0050832">
    <property type="term" value="P:defense response to fungus"/>
    <property type="evidence" value="ECO:0007669"/>
    <property type="project" value="UniProtKB-KW"/>
</dbReference>
<dbReference type="Gramene" id="scaffold_800257.1">
    <property type="protein sequence ID" value="scaffold_800257.1"/>
    <property type="gene ID" value="scaffold_800257.1"/>
</dbReference>
<keyword evidence="5" id="KW-1015">Disulfide bond</keyword>
<evidence type="ECO:0000313" key="7">
    <source>
        <dbReference type="EMBL" id="EFH41477.1"/>
    </source>
</evidence>
<keyword evidence="3" id="KW-0295">Fungicide</keyword>
<dbReference type="AlphaFoldDB" id="D7MSQ1"/>
<evidence type="ECO:0000256" key="6">
    <source>
        <dbReference type="SAM" id="SignalP"/>
    </source>
</evidence>
<organism evidence="8">
    <name type="scientific">Arabidopsis lyrata subsp. lyrata</name>
    <name type="common">Lyre-leaved rock-cress</name>
    <dbReference type="NCBI Taxonomy" id="81972"/>
    <lineage>
        <taxon>Eukaryota</taxon>
        <taxon>Viridiplantae</taxon>
        <taxon>Streptophyta</taxon>
        <taxon>Embryophyta</taxon>
        <taxon>Tracheophyta</taxon>
        <taxon>Spermatophyta</taxon>
        <taxon>Magnoliopsida</taxon>
        <taxon>eudicotyledons</taxon>
        <taxon>Gunneridae</taxon>
        <taxon>Pentapetalae</taxon>
        <taxon>rosids</taxon>
        <taxon>malvids</taxon>
        <taxon>Brassicales</taxon>
        <taxon>Brassicaceae</taxon>
        <taxon>Camelineae</taxon>
        <taxon>Arabidopsis</taxon>
    </lineage>
</organism>
<keyword evidence="8" id="KW-1185">Reference proteome</keyword>
<keyword evidence="2" id="KW-0929">Antimicrobial</keyword>
<dbReference type="Pfam" id="PF07333">
    <property type="entry name" value="SLR1-BP"/>
    <property type="match status" value="1"/>
</dbReference>
<dbReference type="EMBL" id="GL348720">
    <property type="protein sequence ID" value="EFH41477.1"/>
    <property type="molecule type" value="Genomic_DNA"/>
</dbReference>
<sequence>MMTKHIQLSFTVLAIFSIFVLGVVGNEYKCSEVLFRKRKCDYQECGLMCVLKRQGLSSCTKQGRFFICSCQYQCP</sequence>
<evidence type="ECO:0000256" key="1">
    <source>
        <dbReference type="ARBA" id="ARBA00006722"/>
    </source>
</evidence>
<evidence type="ECO:0000256" key="5">
    <source>
        <dbReference type="ARBA" id="ARBA00023157"/>
    </source>
</evidence>
<dbReference type="Proteomes" id="UP000008694">
    <property type="component" value="Unassembled WGS sequence"/>
</dbReference>
<protein>
    <submittedName>
        <fullName evidence="7">Uncharacterized protein</fullName>
    </submittedName>
</protein>